<accession>A0A0K2VLI1</accession>
<proteinExistence type="predicted"/>
<evidence type="ECO:0000313" key="1">
    <source>
        <dbReference type="EMBL" id="CDW50841.1"/>
    </source>
</evidence>
<reference evidence="1" key="1">
    <citation type="submission" date="2014-05" db="EMBL/GenBank/DDBJ databases">
        <authorList>
            <person name="Chronopoulou M."/>
        </authorList>
    </citation>
    <scope>NUCLEOTIDE SEQUENCE</scope>
    <source>
        <tissue evidence="1">Whole organism</tissue>
    </source>
</reference>
<name>A0A0K2VLI1_LEPSM</name>
<organism evidence="1">
    <name type="scientific">Lepeophtheirus salmonis</name>
    <name type="common">Salmon louse</name>
    <name type="synonym">Caligus salmonis</name>
    <dbReference type="NCBI Taxonomy" id="72036"/>
    <lineage>
        <taxon>Eukaryota</taxon>
        <taxon>Metazoa</taxon>
        <taxon>Ecdysozoa</taxon>
        <taxon>Arthropoda</taxon>
        <taxon>Crustacea</taxon>
        <taxon>Multicrustacea</taxon>
        <taxon>Hexanauplia</taxon>
        <taxon>Copepoda</taxon>
        <taxon>Siphonostomatoida</taxon>
        <taxon>Caligidae</taxon>
        <taxon>Lepeophtheirus</taxon>
    </lineage>
</organism>
<dbReference type="EMBL" id="HACA01033480">
    <property type="protein sequence ID" value="CDW50841.1"/>
    <property type="molecule type" value="Transcribed_RNA"/>
</dbReference>
<protein>
    <submittedName>
        <fullName evidence="1">Uncharacterized protein</fullName>
    </submittedName>
</protein>
<sequence length="10" mass="1137">MSRCRGSGRK</sequence>